<evidence type="ECO:0000256" key="2">
    <source>
        <dbReference type="ARBA" id="ARBA00023008"/>
    </source>
</evidence>
<dbReference type="STRING" id="714943.Mucpa_4234"/>
<evidence type="ECO:0000259" key="5">
    <source>
        <dbReference type="PROSITE" id="PS51352"/>
    </source>
</evidence>
<accession>H1Y4Z7</accession>
<keyword evidence="3" id="KW-0479">Metal-binding</keyword>
<protein>
    <submittedName>
        <fullName evidence="6">Electron transport protein SCO1/SenC</fullName>
    </submittedName>
</protein>
<dbReference type="Pfam" id="PF02630">
    <property type="entry name" value="SCO1-SenC"/>
    <property type="match status" value="1"/>
</dbReference>
<dbReference type="HOGENOM" id="CLU_050131_2_0_10"/>
<organism evidence="6 7">
    <name type="scientific">Mucilaginibacter paludis DSM 18603</name>
    <dbReference type="NCBI Taxonomy" id="714943"/>
    <lineage>
        <taxon>Bacteria</taxon>
        <taxon>Pseudomonadati</taxon>
        <taxon>Bacteroidota</taxon>
        <taxon>Sphingobacteriia</taxon>
        <taxon>Sphingobacteriales</taxon>
        <taxon>Sphingobacteriaceae</taxon>
        <taxon>Mucilaginibacter</taxon>
    </lineage>
</organism>
<keyword evidence="2 3" id="KW-0186">Copper</keyword>
<dbReference type="AlphaFoldDB" id="H1Y4Z7"/>
<gene>
    <name evidence="6" type="ORF">Mucpa_4234</name>
</gene>
<feature type="binding site" evidence="3">
    <location>
        <position position="82"/>
    </location>
    <ligand>
        <name>Cu cation</name>
        <dbReference type="ChEBI" id="CHEBI:23378"/>
    </ligand>
</feature>
<dbReference type="CDD" id="cd02968">
    <property type="entry name" value="SCO"/>
    <property type="match status" value="1"/>
</dbReference>
<dbReference type="Proteomes" id="UP000002774">
    <property type="component" value="Chromosome"/>
</dbReference>
<dbReference type="SUPFAM" id="SSF52833">
    <property type="entry name" value="Thioredoxin-like"/>
    <property type="match status" value="1"/>
</dbReference>
<reference evidence="6" key="1">
    <citation type="submission" date="2011-09" db="EMBL/GenBank/DDBJ databases">
        <title>The permanent draft genome of Mucilaginibacter paludis DSM 18603.</title>
        <authorList>
            <consortium name="US DOE Joint Genome Institute (JGI-PGF)"/>
            <person name="Lucas S."/>
            <person name="Han J."/>
            <person name="Lapidus A."/>
            <person name="Bruce D."/>
            <person name="Goodwin L."/>
            <person name="Pitluck S."/>
            <person name="Peters L."/>
            <person name="Kyrpides N."/>
            <person name="Mavromatis K."/>
            <person name="Ivanova N."/>
            <person name="Mikhailova N."/>
            <person name="Held B."/>
            <person name="Detter J.C."/>
            <person name="Tapia R."/>
            <person name="Han C."/>
            <person name="Land M."/>
            <person name="Hauser L."/>
            <person name="Markowitz V."/>
            <person name="Cheng J.-F."/>
            <person name="Hugenholtz P."/>
            <person name="Woyke T."/>
            <person name="Wu D."/>
            <person name="Tindall B."/>
            <person name="Brambilla E."/>
            <person name="Klenk H.-P."/>
            <person name="Eisen J.A."/>
        </authorList>
    </citation>
    <scope>NUCLEOTIDE SEQUENCE [LARGE SCALE GENOMIC DNA]</scope>
    <source>
        <strain evidence="6">DSM 18603</strain>
    </source>
</reference>
<dbReference type="InterPro" id="IPR003782">
    <property type="entry name" value="SCO1/SenC"/>
</dbReference>
<dbReference type="OrthoDB" id="9811998at2"/>
<name>H1Y4Z7_9SPHI</name>
<keyword evidence="4" id="KW-1015">Disulfide bond</keyword>
<dbReference type="GO" id="GO:0046872">
    <property type="term" value="F:metal ion binding"/>
    <property type="evidence" value="ECO:0007669"/>
    <property type="project" value="UniProtKB-KW"/>
</dbReference>
<evidence type="ECO:0000256" key="4">
    <source>
        <dbReference type="PIRSR" id="PIRSR603782-2"/>
    </source>
</evidence>
<evidence type="ECO:0000313" key="6">
    <source>
        <dbReference type="EMBL" id="EHQ28325.1"/>
    </source>
</evidence>
<evidence type="ECO:0000256" key="1">
    <source>
        <dbReference type="ARBA" id="ARBA00010996"/>
    </source>
</evidence>
<dbReference type="eggNOG" id="COG1999">
    <property type="taxonomic scope" value="Bacteria"/>
</dbReference>
<feature type="domain" description="Thioredoxin" evidence="5">
    <location>
        <begin position="44"/>
        <end position="209"/>
    </location>
</feature>
<feature type="disulfide bond" description="Redox-active" evidence="4">
    <location>
        <begin position="82"/>
        <end position="86"/>
    </location>
</feature>
<sequence length="212" mass="24243">MKTILFTLVIMLSACHQKPAQTGLPYFDTPDFKPIWIDKTTAGFQTLHTIPGFSFTDQDGKSITDKTVAHKIYVVNFFFTKCGSICPKMTDNMNKVAHAFINDQRVLMLSHSVTPALDNPSILKSYAKQKNIVNPNWHLLTGNKQQIYEIARKGYFAEDAVGYNKDFSQFLHTENFVLVDGHRHIRGVYNGTIDFEIENLVRHIKMLEQEVD</sequence>
<feature type="binding site" evidence="3">
    <location>
        <position position="86"/>
    </location>
    <ligand>
        <name>Cu cation</name>
        <dbReference type="ChEBI" id="CHEBI:23378"/>
    </ligand>
</feature>
<dbReference type="PROSITE" id="PS51352">
    <property type="entry name" value="THIOREDOXIN_2"/>
    <property type="match status" value="1"/>
</dbReference>
<dbReference type="Gene3D" id="3.40.30.10">
    <property type="entry name" value="Glutaredoxin"/>
    <property type="match status" value="1"/>
</dbReference>
<dbReference type="EMBL" id="CM001403">
    <property type="protein sequence ID" value="EHQ28325.1"/>
    <property type="molecule type" value="Genomic_DNA"/>
</dbReference>
<dbReference type="PANTHER" id="PTHR12151:SF25">
    <property type="entry name" value="LINALOOL DEHYDRATASE_ISOMERASE DOMAIN-CONTAINING PROTEIN"/>
    <property type="match status" value="1"/>
</dbReference>
<comment type="similarity">
    <text evidence="1">Belongs to the SCO1/2 family.</text>
</comment>
<feature type="binding site" evidence="3">
    <location>
        <position position="172"/>
    </location>
    <ligand>
        <name>Cu cation</name>
        <dbReference type="ChEBI" id="CHEBI:23378"/>
    </ligand>
</feature>
<dbReference type="PANTHER" id="PTHR12151">
    <property type="entry name" value="ELECTRON TRANSPORT PROTIN SCO1/SENC FAMILY MEMBER"/>
    <property type="match status" value="1"/>
</dbReference>
<dbReference type="InterPro" id="IPR013766">
    <property type="entry name" value="Thioredoxin_domain"/>
</dbReference>
<keyword evidence="7" id="KW-1185">Reference proteome</keyword>
<dbReference type="RefSeq" id="WP_008509103.1">
    <property type="nucleotide sequence ID" value="NZ_CM001403.1"/>
</dbReference>
<dbReference type="PROSITE" id="PS51257">
    <property type="entry name" value="PROKAR_LIPOPROTEIN"/>
    <property type="match status" value="1"/>
</dbReference>
<evidence type="ECO:0000313" key="7">
    <source>
        <dbReference type="Proteomes" id="UP000002774"/>
    </source>
</evidence>
<evidence type="ECO:0000256" key="3">
    <source>
        <dbReference type="PIRSR" id="PIRSR603782-1"/>
    </source>
</evidence>
<proteinExistence type="inferred from homology"/>
<dbReference type="InterPro" id="IPR036249">
    <property type="entry name" value="Thioredoxin-like_sf"/>
</dbReference>